<dbReference type="SMART" id="SM00450">
    <property type="entry name" value="RHOD"/>
    <property type="match status" value="1"/>
</dbReference>
<dbReference type="InterPro" id="IPR000644">
    <property type="entry name" value="CBS_dom"/>
</dbReference>
<dbReference type="InterPro" id="IPR001763">
    <property type="entry name" value="Rhodanese-like_dom"/>
</dbReference>
<dbReference type="GO" id="GO:0004792">
    <property type="term" value="F:thiosulfate-cyanide sulfurtransferase activity"/>
    <property type="evidence" value="ECO:0007669"/>
    <property type="project" value="InterPro"/>
</dbReference>
<organism evidence="2 3">
    <name type="scientific">Thermomonospora umbrina</name>
    <dbReference type="NCBI Taxonomy" id="111806"/>
    <lineage>
        <taxon>Bacteria</taxon>
        <taxon>Bacillati</taxon>
        <taxon>Actinomycetota</taxon>
        <taxon>Actinomycetes</taxon>
        <taxon>Streptosporangiales</taxon>
        <taxon>Thermomonosporaceae</taxon>
        <taxon>Thermomonospora</taxon>
    </lineage>
</organism>
<dbReference type="SUPFAM" id="SSF54631">
    <property type="entry name" value="CBS-domain pair"/>
    <property type="match status" value="1"/>
</dbReference>
<proteinExistence type="predicted"/>
<dbReference type="OrthoDB" id="9802991at2"/>
<dbReference type="InterPro" id="IPR036873">
    <property type="entry name" value="Rhodanese-like_dom_sf"/>
</dbReference>
<name>A0A3D9SZB8_9ACTN</name>
<keyword evidence="3" id="KW-1185">Reference proteome</keyword>
<comment type="caution">
    <text evidence="2">The sequence shown here is derived from an EMBL/GenBank/DDBJ whole genome shotgun (WGS) entry which is preliminary data.</text>
</comment>
<dbReference type="Gene3D" id="3.40.250.10">
    <property type="entry name" value="Rhodanese-like domain"/>
    <property type="match status" value="1"/>
</dbReference>
<evidence type="ECO:0000313" key="2">
    <source>
        <dbReference type="EMBL" id="REF00928.1"/>
    </source>
</evidence>
<dbReference type="EMBL" id="QTTT01000001">
    <property type="protein sequence ID" value="REF00928.1"/>
    <property type="molecule type" value="Genomic_DNA"/>
</dbReference>
<dbReference type="InterPro" id="IPR046342">
    <property type="entry name" value="CBS_dom_sf"/>
</dbReference>
<gene>
    <name evidence="2" type="ORF">DFJ69_6525</name>
</gene>
<dbReference type="SUPFAM" id="SSF52821">
    <property type="entry name" value="Rhodanese/Cell cycle control phosphatase"/>
    <property type="match status" value="1"/>
</dbReference>
<dbReference type="RefSeq" id="WP_116026028.1">
    <property type="nucleotide sequence ID" value="NZ_QTTT01000001.1"/>
</dbReference>
<dbReference type="InterPro" id="IPR001307">
    <property type="entry name" value="Thiosulphate_STrfase_CS"/>
</dbReference>
<evidence type="ECO:0000313" key="3">
    <source>
        <dbReference type="Proteomes" id="UP000256661"/>
    </source>
</evidence>
<dbReference type="Pfam" id="PF00571">
    <property type="entry name" value="CBS"/>
    <property type="match status" value="1"/>
</dbReference>
<evidence type="ECO:0000259" key="1">
    <source>
        <dbReference type="PROSITE" id="PS50206"/>
    </source>
</evidence>
<dbReference type="Proteomes" id="UP000256661">
    <property type="component" value="Unassembled WGS sequence"/>
</dbReference>
<reference evidence="2 3" key="1">
    <citation type="submission" date="2018-08" db="EMBL/GenBank/DDBJ databases">
        <title>Sequencing the genomes of 1000 actinobacteria strains.</title>
        <authorList>
            <person name="Klenk H.-P."/>
        </authorList>
    </citation>
    <scope>NUCLEOTIDE SEQUENCE [LARGE SCALE GENOMIC DNA]</scope>
    <source>
        <strain evidence="2 3">DSM 43927</strain>
    </source>
</reference>
<feature type="domain" description="Rhodanese" evidence="1">
    <location>
        <begin position="15"/>
        <end position="106"/>
    </location>
</feature>
<protein>
    <submittedName>
        <fullName evidence="2">Rhodanese-related sulfurtransferase</fullName>
    </submittedName>
</protein>
<dbReference type="PROSITE" id="PS00380">
    <property type="entry name" value="RHODANESE_1"/>
    <property type="match status" value="1"/>
</dbReference>
<keyword evidence="2" id="KW-0808">Transferase</keyword>
<dbReference type="CDD" id="cd00158">
    <property type="entry name" value="RHOD"/>
    <property type="match status" value="1"/>
</dbReference>
<sequence>MVHNIDRARVRELADARDARIVEVLPLDEYARAHLPGAAHLPLAELAHDLPPWLDPARPIVVYCANSECDLSPRAAHRLEHLGARDVHDYTAGKRDWLSADLPYDGDAVLVSLRTRRDPVVAALDDAVDEVADRVLGDAAGLAVVVDDGGVVQGVVGGRELTGSSTGDRAGDVMNTGVTTVRPGEEVDPLVERMRRAAIDDMVVTRPDGTLVGLFSLALVRDPRSGPRP</sequence>
<dbReference type="AlphaFoldDB" id="A0A3D9SZB8"/>
<accession>A0A3D9SZB8</accession>
<dbReference type="Gene3D" id="3.10.580.10">
    <property type="entry name" value="CBS-domain"/>
    <property type="match status" value="1"/>
</dbReference>
<dbReference type="PROSITE" id="PS50206">
    <property type="entry name" value="RHODANESE_3"/>
    <property type="match status" value="1"/>
</dbReference>
<dbReference type="Pfam" id="PF00581">
    <property type="entry name" value="Rhodanese"/>
    <property type="match status" value="1"/>
</dbReference>